<protein>
    <submittedName>
        <fullName evidence="2">Putative toxin-antitoxin system toxin component, PIN family</fullName>
    </submittedName>
</protein>
<dbReference type="EMBL" id="MFKF01000268">
    <property type="protein sequence ID" value="OGG47209.1"/>
    <property type="molecule type" value="Genomic_DNA"/>
</dbReference>
<dbReference type="Gene3D" id="3.40.50.1010">
    <property type="entry name" value="5'-nuclease"/>
    <property type="match status" value="1"/>
</dbReference>
<dbReference type="InterPro" id="IPR002716">
    <property type="entry name" value="PIN_dom"/>
</dbReference>
<feature type="domain" description="PIN" evidence="1">
    <location>
        <begin position="1"/>
        <end position="113"/>
    </location>
</feature>
<organism evidence="2 3">
    <name type="scientific">Handelsmanbacteria sp. (strain RIFCSPLOWO2_12_FULL_64_10)</name>
    <dbReference type="NCBI Taxonomy" id="1817868"/>
    <lineage>
        <taxon>Bacteria</taxon>
        <taxon>Candidatus Handelsmaniibacteriota</taxon>
    </lineage>
</organism>
<sequence>MRAVIDTNVLVSAALKDRDPEAVILWIAAQADWEWVVSPEIMAEYKEVLSRDKFQLLPEVRQKWSDLLDALTAVVEVDIPVQLPRDQKDAMFLACALAAQADYFITGDRDFTEARKLVSTTILSVTLFKKLILST</sequence>
<evidence type="ECO:0000259" key="1">
    <source>
        <dbReference type="SMART" id="SM00670"/>
    </source>
</evidence>
<comment type="caution">
    <text evidence="2">The sequence shown here is derived from an EMBL/GenBank/DDBJ whole genome shotgun (WGS) entry which is preliminary data.</text>
</comment>
<dbReference type="PANTHER" id="PTHR34610">
    <property type="entry name" value="SSL7007 PROTEIN"/>
    <property type="match status" value="1"/>
</dbReference>
<dbReference type="Pfam" id="PF13470">
    <property type="entry name" value="PIN_3"/>
    <property type="match status" value="1"/>
</dbReference>
<dbReference type="InterPro" id="IPR002850">
    <property type="entry name" value="PIN_toxin-like"/>
</dbReference>
<dbReference type="NCBIfam" id="TIGR00305">
    <property type="entry name" value="putative toxin-antitoxin system toxin component, PIN family"/>
    <property type="match status" value="1"/>
</dbReference>
<evidence type="ECO:0000313" key="3">
    <source>
        <dbReference type="Proteomes" id="UP000178606"/>
    </source>
</evidence>
<dbReference type="PANTHER" id="PTHR34610:SF3">
    <property type="entry name" value="SSL7007 PROTEIN"/>
    <property type="match status" value="1"/>
</dbReference>
<accession>A0A1F6CDF3</accession>
<dbReference type="Proteomes" id="UP000178606">
    <property type="component" value="Unassembled WGS sequence"/>
</dbReference>
<reference evidence="2 3" key="1">
    <citation type="journal article" date="2016" name="Nat. Commun.">
        <title>Thousands of microbial genomes shed light on interconnected biogeochemical processes in an aquifer system.</title>
        <authorList>
            <person name="Anantharaman K."/>
            <person name="Brown C.T."/>
            <person name="Hug L.A."/>
            <person name="Sharon I."/>
            <person name="Castelle C.J."/>
            <person name="Probst A.J."/>
            <person name="Thomas B.C."/>
            <person name="Singh A."/>
            <person name="Wilkins M.J."/>
            <person name="Karaoz U."/>
            <person name="Brodie E.L."/>
            <person name="Williams K.H."/>
            <person name="Hubbard S.S."/>
            <person name="Banfield J.F."/>
        </authorList>
    </citation>
    <scope>NUCLEOTIDE SEQUENCE [LARGE SCALE GENOMIC DNA]</scope>
    <source>
        <strain evidence="3">RIFCSPLOWO2_12_FULL_64_10</strain>
    </source>
</reference>
<dbReference type="AlphaFoldDB" id="A0A1F6CDF3"/>
<name>A0A1F6CDF3_HANXR</name>
<dbReference type="SUPFAM" id="SSF88723">
    <property type="entry name" value="PIN domain-like"/>
    <property type="match status" value="1"/>
</dbReference>
<gene>
    <name evidence="2" type="ORF">A3F84_14665</name>
</gene>
<dbReference type="SMART" id="SM00670">
    <property type="entry name" value="PINc"/>
    <property type="match status" value="1"/>
</dbReference>
<dbReference type="InterPro" id="IPR029060">
    <property type="entry name" value="PIN-like_dom_sf"/>
</dbReference>
<evidence type="ECO:0000313" key="2">
    <source>
        <dbReference type="EMBL" id="OGG47209.1"/>
    </source>
</evidence>
<proteinExistence type="predicted"/>